<sequence>MPPRASSSKTAITAGILAGLLAAALGAYYVYQPPSAGHATQDTAGAQPEDKAVNALLALPEIRAWSAHIEKASGGKSHGAVMETTPEQRLVDGQAYFQLSFFENGPDAAHRWESFLVTPDGKRILVEDMVEGDLLSLERWRKESAPMKRVPN</sequence>
<organism evidence="1 2">
    <name type="scientific">Janthinobacterium psychrotolerans</name>
    <dbReference type="NCBI Taxonomy" id="1747903"/>
    <lineage>
        <taxon>Bacteria</taxon>
        <taxon>Pseudomonadati</taxon>
        <taxon>Pseudomonadota</taxon>
        <taxon>Betaproteobacteria</taxon>
        <taxon>Burkholderiales</taxon>
        <taxon>Oxalobacteraceae</taxon>
        <taxon>Janthinobacterium</taxon>
    </lineage>
</organism>
<dbReference type="EMBL" id="LOCQ01000051">
    <property type="protein sequence ID" value="OBV39872.1"/>
    <property type="molecule type" value="Genomic_DNA"/>
</dbReference>
<keyword evidence="2" id="KW-1185">Reference proteome</keyword>
<evidence type="ECO:0000313" key="1">
    <source>
        <dbReference type="EMBL" id="OBV39872.1"/>
    </source>
</evidence>
<dbReference type="AlphaFoldDB" id="A0A1A7C2B2"/>
<evidence type="ECO:0000313" key="2">
    <source>
        <dbReference type="Proteomes" id="UP000092713"/>
    </source>
</evidence>
<name>A0A1A7C2B2_9BURK</name>
<proteinExistence type="predicted"/>
<reference evidence="1 2" key="1">
    <citation type="submission" date="2016-04" db="EMBL/GenBank/DDBJ databases">
        <title>Draft genome sequence of Janthinobacterium psychrotolerans sp. nov., isolated from freshwater sediments in Denmark.</title>
        <authorList>
            <person name="Gong X."/>
            <person name="Skrivergaard S."/>
            <person name="Korsgaard B.S."/>
            <person name="Schreiber L."/>
            <person name="Marshall I.P."/>
            <person name="Finster K."/>
            <person name="Schramm A."/>
        </authorList>
    </citation>
    <scope>NUCLEOTIDE SEQUENCE [LARGE SCALE GENOMIC DNA]</scope>
    <source>
        <strain evidence="1 2">S3-2</strain>
    </source>
</reference>
<accession>A0A1A7C2B2</accession>
<gene>
    <name evidence="1" type="ORF">ASR47_101294</name>
</gene>
<comment type="caution">
    <text evidence="1">The sequence shown here is derived from an EMBL/GenBank/DDBJ whole genome shotgun (WGS) entry which is preliminary data.</text>
</comment>
<protein>
    <submittedName>
        <fullName evidence="1">Uncharacterized protein</fullName>
    </submittedName>
</protein>
<dbReference type="Proteomes" id="UP000092713">
    <property type="component" value="Unassembled WGS sequence"/>
</dbReference>